<name>A0A940XDM4_9FLAO</name>
<sequence length="322" mass="36113">MLDMDWKITFKTKEASYQLMLISEVEIDESVENLVDTAIITLPEAVMNQVLNFEEKIVRGSEVLIELGYDKNLEKEFVGYVQDIVANDSSLQIVCEDALFLFRVGVKDAEMKPTSSKKIAESIVDQIDKTFKVSCDYDIGFEKFIIHQATGYDVLKKLQEETKANIYFDTDSKVLHIHAPYLEKGGDVVYSMQENIGKSSLDYKRAIDKKVEVTIESIDLKGNVRSYTTGTTGGDKITIKVGAVTESDMKKIAATVLQQNNYDGLDGSIDTWLIPFVKPTYSAHYSDDDYPDKKGIYYVVSTKTTFSNAGGKRVVKFGIKLG</sequence>
<dbReference type="AlphaFoldDB" id="A0A940XDM4"/>
<reference evidence="1 2" key="1">
    <citation type="submission" date="2021-03" db="EMBL/GenBank/DDBJ databases">
        <title>Flavobacterium Flabelliformis Sp. Nov. And Flavobacterium Geliluteum Sp. Nov., Two Novel Multidrug Resistant Psychrophilic Species Isolated From Antarctica.</title>
        <authorList>
            <person name="Kralova S."/>
            <person name="Busse H.J."/>
            <person name="Bezdicek M."/>
            <person name="Nykrynova M."/>
            <person name="Kroupova E."/>
            <person name="Krsek D."/>
            <person name="Sedlacek I."/>
        </authorList>
    </citation>
    <scope>NUCLEOTIDE SEQUENCE [LARGE SCALE GENOMIC DNA]</scope>
    <source>
        <strain evidence="1 2">P7388</strain>
    </source>
</reference>
<accession>A0A940XDM4</accession>
<organism evidence="1 2">
    <name type="scientific">Flavobacterium geliluteum</name>
    <dbReference type="NCBI Taxonomy" id="2816120"/>
    <lineage>
        <taxon>Bacteria</taxon>
        <taxon>Pseudomonadati</taxon>
        <taxon>Bacteroidota</taxon>
        <taxon>Flavobacteriia</taxon>
        <taxon>Flavobacteriales</taxon>
        <taxon>Flavobacteriaceae</taxon>
        <taxon>Flavobacterium</taxon>
    </lineage>
</organism>
<protein>
    <recommendedName>
        <fullName evidence="3">Phage protein D</fullName>
    </recommendedName>
</protein>
<dbReference type="SUPFAM" id="SSF69279">
    <property type="entry name" value="Phage tail proteins"/>
    <property type="match status" value="1"/>
</dbReference>
<gene>
    <name evidence="1" type="ORF">J3495_18245</name>
</gene>
<dbReference type="Proteomes" id="UP000675047">
    <property type="component" value="Unassembled WGS sequence"/>
</dbReference>
<dbReference type="EMBL" id="JAGFBV010000045">
    <property type="protein sequence ID" value="MBP4140016.1"/>
    <property type="molecule type" value="Genomic_DNA"/>
</dbReference>
<keyword evidence="2" id="KW-1185">Reference proteome</keyword>
<dbReference type="RefSeq" id="WP_210668292.1">
    <property type="nucleotide sequence ID" value="NZ_JAGFBV010000045.1"/>
</dbReference>
<proteinExistence type="predicted"/>
<evidence type="ECO:0000313" key="1">
    <source>
        <dbReference type="EMBL" id="MBP4140016.1"/>
    </source>
</evidence>
<evidence type="ECO:0000313" key="2">
    <source>
        <dbReference type="Proteomes" id="UP000675047"/>
    </source>
</evidence>
<comment type="caution">
    <text evidence="1">The sequence shown here is derived from an EMBL/GenBank/DDBJ whole genome shotgun (WGS) entry which is preliminary data.</text>
</comment>
<evidence type="ECO:0008006" key="3">
    <source>
        <dbReference type="Google" id="ProtNLM"/>
    </source>
</evidence>